<proteinExistence type="predicted"/>
<evidence type="ECO:0000313" key="2">
    <source>
        <dbReference type="Proteomes" id="UP000738325"/>
    </source>
</evidence>
<sequence length="117" mass="14062">NMELEWIGKYFGYGFDFNKNEEVLERQRQIKDKYQGSYEGEDHDDDDEEWKEFYDEHDEPSVRDPKRVSRLKAFLISKDSIELGNLDEDIYEQFMKSGFRLDLVSDELDEMDDELGN</sequence>
<gene>
    <name evidence="1" type="ORF">BGZ99_007321</name>
</gene>
<dbReference type="Proteomes" id="UP000738325">
    <property type="component" value="Unassembled WGS sequence"/>
</dbReference>
<feature type="non-terminal residue" evidence="1">
    <location>
        <position position="1"/>
    </location>
</feature>
<organism evidence="1 2">
    <name type="scientific">Dissophora globulifera</name>
    <dbReference type="NCBI Taxonomy" id="979702"/>
    <lineage>
        <taxon>Eukaryota</taxon>
        <taxon>Fungi</taxon>
        <taxon>Fungi incertae sedis</taxon>
        <taxon>Mucoromycota</taxon>
        <taxon>Mortierellomycotina</taxon>
        <taxon>Mortierellomycetes</taxon>
        <taxon>Mortierellales</taxon>
        <taxon>Mortierellaceae</taxon>
        <taxon>Dissophora</taxon>
    </lineage>
</organism>
<evidence type="ECO:0000313" key="1">
    <source>
        <dbReference type="EMBL" id="KAG0315678.1"/>
    </source>
</evidence>
<comment type="caution">
    <text evidence="1">The sequence shown here is derived from an EMBL/GenBank/DDBJ whole genome shotgun (WGS) entry which is preliminary data.</text>
</comment>
<name>A0A9P6R9T3_9FUNG</name>
<protein>
    <submittedName>
        <fullName evidence="1">Uncharacterized protein</fullName>
    </submittedName>
</protein>
<reference evidence="1" key="1">
    <citation type="journal article" date="2020" name="Fungal Divers.">
        <title>Resolving the Mortierellaceae phylogeny through synthesis of multi-gene phylogenetics and phylogenomics.</title>
        <authorList>
            <person name="Vandepol N."/>
            <person name="Liber J."/>
            <person name="Desiro A."/>
            <person name="Na H."/>
            <person name="Kennedy M."/>
            <person name="Barry K."/>
            <person name="Grigoriev I.V."/>
            <person name="Miller A.N."/>
            <person name="O'Donnell K."/>
            <person name="Stajich J.E."/>
            <person name="Bonito G."/>
        </authorList>
    </citation>
    <scope>NUCLEOTIDE SEQUENCE</scope>
    <source>
        <strain evidence="1">REB-010B</strain>
    </source>
</reference>
<dbReference type="EMBL" id="JAAAIP010000522">
    <property type="protein sequence ID" value="KAG0315678.1"/>
    <property type="molecule type" value="Genomic_DNA"/>
</dbReference>
<keyword evidence="2" id="KW-1185">Reference proteome</keyword>
<dbReference type="AlphaFoldDB" id="A0A9P6R9T3"/>
<accession>A0A9P6R9T3</accession>